<proteinExistence type="predicted"/>
<evidence type="ECO:0000256" key="2">
    <source>
        <dbReference type="ARBA" id="ARBA00023125"/>
    </source>
</evidence>
<evidence type="ECO:0000256" key="1">
    <source>
        <dbReference type="ARBA" id="ARBA00023015"/>
    </source>
</evidence>
<evidence type="ECO:0000256" key="3">
    <source>
        <dbReference type="ARBA" id="ARBA00023163"/>
    </source>
</evidence>
<dbReference type="RefSeq" id="WP_233051300.1">
    <property type="nucleotide sequence ID" value="NZ_JAIMJA010000002.1"/>
</dbReference>
<gene>
    <name evidence="5" type="ORF">K6Y31_02640</name>
</gene>
<dbReference type="Proteomes" id="UP001201273">
    <property type="component" value="Unassembled WGS sequence"/>
</dbReference>
<evidence type="ECO:0000259" key="4">
    <source>
        <dbReference type="PROSITE" id="PS01124"/>
    </source>
</evidence>
<dbReference type="InterPro" id="IPR018062">
    <property type="entry name" value="HTH_AraC-typ_CS"/>
</dbReference>
<dbReference type="Pfam" id="PF12833">
    <property type="entry name" value="HTH_18"/>
    <property type="match status" value="1"/>
</dbReference>
<feature type="domain" description="HTH araC/xylS-type" evidence="4">
    <location>
        <begin position="8"/>
        <end position="106"/>
    </location>
</feature>
<accession>A0ABS8W860</accession>
<reference evidence="5 6" key="1">
    <citation type="journal article" date="2022" name="Environ. Microbiol. Rep.">
        <title>Eco-phylogenetic analyses reveal divergent evolution of vitamin B12 metabolism in the marine bacterial family 'Psychromonadaceae'.</title>
        <authorList>
            <person name="Jin X."/>
            <person name="Yang Y."/>
            <person name="Cao H."/>
            <person name="Gao B."/>
            <person name="Zhao Z."/>
        </authorList>
    </citation>
    <scope>NUCLEOTIDE SEQUENCE [LARGE SCALE GENOMIC DNA]</scope>
    <source>
        <strain evidence="5 6">MKS20</strain>
    </source>
</reference>
<dbReference type="SUPFAM" id="SSF55136">
    <property type="entry name" value="Probable bacterial effector-binding domain"/>
    <property type="match status" value="1"/>
</dbReference>
<dbReference type="PROSITE" id="PS01124">
    <property type="entry name" value="HTH_ARAC_FAMILY_2"/>
    <property type="match status" value="1"/>
</dbReference>
<keyword evidence="1" id="KW-0805">Transcription regulation</keyword>
<keyword evidence="2" id="KW-0238">DNA-binding</keyword>
<evidence type="ECO:0000313" key="6">
    <source>
        <dbReference type="Proteomes" id="UP001201273"/>
    </source>
</evidence>
<dbReference type="EMBL" id="JAIMJA010000002">
    <property type="protein sequence ID" value="MCE2593711.1"/>
    <property type="molecule type" value="Genomic_DNA"/>
</dbReference>
<keyword evidence="6" id="KW-1185">Reference proteome</keyword>
<dbReference type="PRINTS" id="PR00032">
    <property type="entry name" value="HTHARAC"/>
</dbReference>
<dbReference type="SUPFAM" id="SSF46689">
    <property type="entry name" value="Homeodomain-like"/>
    <property type="match status" value="2"/>
</dbReference>
<protein>
    <submittedName>
        <fullName evidence="5">AraC family transcriptional regulator</fullName>
    </submittedName>
</protein>
<dbReference type="InterPro" id="IPR020449">
    <property type="entry name" value="Tscrpt_reg_AraC-type_HTH"/>
</dbReference>
<name>A0ABS8W860_9GAMM</name>
<organism evidence="5 6">
    <name type="scientific">Motilimonas cestriensis</name>
    <dbReference type="NCBI Taxonomy" id="2742685"/>
    <lineage>
        <taxon>Bacteria</taxon>
        <taxon>Pseudomonadati</taxon>
        <taxon>Pseudomonadota</taxon>
        <taxon>Gammaproteobacteria</taxon>
        <taxon>Alteromonadales</taxon>
        <taxon>Alteromonadales genera incertae sedis</taxon>
        <taxon>Motilimonas</taxon>
    </lineage>
</organism>
<comment type="caution">
    <text evidence="5">The sequence shown here is derived from an EMBL/GenBank/DDBJ whole genome shotgun (WGS) entry which is preliminary data.</text>
</comment>
<dbReference type="InterPro" id="IPR011256">
    <property type="entry name" value="Reg_factor_effector_dom_sf"/>
</dbReference>
<keyword evidence="3" id="KW-0804">Transcription</keyword>
<dbReference type="SMART" id="SM00342">
    <property type="entry name" value="HTH_ARAC"/>
    <property type="match status" value="1"/>
</dbReference>
<sequence length="467" mass="53373">MDSLSRVVKLTDYIEAHLPQCFSLEHLSHWLGVSKWHLQREFKELTGLSIGQYSTGRKLSLAAAELADSPLRIIDIALNYGFESQEAFARAFKRHFGISPKNIKGQPLWAQQIKSQPLTRAYLECYAELRAITPTIVTLPAAEYLALPATLNSIRHGSSDFFQDFSTLWRSFEREISELGLNVSMDQCYSMEFMNRCHHETGLFMMLAAMRIEGLDVVIPDESDLIRFQVKQQRYYCFELTDAFRVKHFLRYLFEHYLPDQQLALVEFPVLWQGTEEGKLLGYFPLIDDLSCEELPIGLTIAEQLIQIPDLKMRALSTRLPFSLRQVSERLATLFERWPEVTNIASGGIAPALNQGKAILIGEHGSAQFSPEHEFHASIIDLDLAAKPALPNSEIISLTGAAYLHCQLQGTLPQIDFALNYVYHFYLSDSPYYQVKGHEWLSNIQCNGEHYQFELWLPVKSRSGRKT</sequence>
<dbReference type="Gene3D" id="1.10.10.60">
    <property type="entry name" value="Homeodomain-like"/>
    <property type="match status" value="2"/>
</dbReference>
<dbReference type="PANTHER" id="PTHR47504">
    <property type="entry name" value="RIGHT ORIGIN-BINDING PROTEIN"/>
    <property type="match status" value="1"/>
</dbReference>
<dbReference type="InterPro" id="IPR018060">
    <property type="entry name" value="HTH_AraC"/>
</dbReference>
<dbReference type="PANTHER" id="PTHR47504:SF5">
    <property type="entry name" value="RIGHT ORIGIN-BINDING PROTEIN"/>
    <property type="match status" value="1"/>
</dbReference>
<dbReference type="InterPro" id="IPR009057">
    <property type="entry name" value="Homeodomain-like_sf"/>
</dbReference>
<dbReference type="PROSITE" id="PS00041">
    <property type="entry name" value="HTH_ARAC_FAMILY_1"/>
    <property type="match status" value="1"/>
</dbReference>
<evidence type="ECO:0000313" key="5">
    <source>
        <dbReference type="EMBL" id="MCE2593711.1"/>
    </source>
</evidence>
<dbReference type="InterPro" id="IPR050959">
    <property type="entry name" value="MarA-like"/>
</dbReference>